<dbReference type="Proteomes" id="UP000190092">
    <property type="component" value="Unassembled WGS sequence"/>
</dbReference>
<dbReference type="STRING" id="225324.SAMN02745126_02238"/>
<dbReference type="AlphaFoldDB" id="A0A1T4NDX8"/>
<reference evidence="2" key="1">
    <citation type="submission" date="2017-02" db="EMBL/GenBank/DDBJ databases">
        <authorList>
            <person name="Varghese N."/>
            <person name="Submissions S."/>
        </authorList>
    </citation>
    <scope>NUCLEOTIDE SEQUENCE [LARGE SCALE GENOMIC DNA]</scope>
    <source>
        <strain evidence="2">ATCC 27094</strain>
    </source>
</reference>
<organism evidence="1 2">
    <name type="scientific">Enhydrobacter aerosaccus</name>
    <dbReference type="NCBI Taxonomy" id="225324"/>
    <lineage>
        <taxon>Bacteria</taxon>
        <taxon>Pseudomonadati</taxon>
        <taxon>Pseudomonadota</taxon>
        <taxon>Alphaproteobacteria</taxon>
        <taxon>Hyphomicrobiales</taxon>
        <taxon>Enhydrobacter</taxon>
    </lineage>
</organism>
<evidence type="ECO:0000313" key="2">
    <source>
        <dbReference type="Proteomes" id="UP000190092"/>
    </source>
</evidence>
<dbReference type="EMBL" id="FUWJ01000002">
    <property type="protein sequence ID" value="SJZ77266.1"/>
    <property type="molecule type" value="Genomic_DNA"/>
</dbReference>
<keyword evidence="2" id="KW-1185">Reference proteome</keyword>
<protein>
    <recommendedName>
        <fullName evidence="3">IclR helix-turn-helix domain-containing protein</fullName>
    </recommendedName>
</protein>
<evidence type="ECO:0000313" key="1">
    <source>
        <dbReference type="EMBL" id="SJZ77266.1"/>
    </source>
</evidence>
<sequence length="294" mass="32400">MPQPRRLPPQIDPGPPLPDAYPALRVGAEFFMRGVDLLAQAQSGSHIHGLIFMTLWHAQLGESQGKTMGVRALARTIGLPYETVRRHTLDLMRRGQCVKFKNGLMVPPHVLSRARNVALLRKLYLEATRMLGDLGRIGIARIISGPRKLRIVGQLSKEQTDIAHAGMRSLLAGVRIAMDFADGDLLKALVYSAIWTANVKHITSVTPTAFRTVLPDHLRRPVSVMAVANSLRLPYETTRRHAAALVDQGICVRVGGRGILVPAAFHQTRVDLAVRSHGIVLEFLTELRRAGIKV</sequence>
<accession>A0A1T4NDX8</accession>
<name>A0A1T4NDX8_9HYPH</name>
<proteinExistence type="predicted"/>
<gene>
    <name evidence="1" type="ORF">SAMN02745126_02238</name>
</gene>
<evidence type="ECO:0008006" key="3">
    <source>
        <dbReference type="Google" id="ProtNLM"/>
    </source>
</evidence>